<reference evidence="14" key="1">
    <citation type="submission" date="2016-05" db="EMBL/GenBank/DDBJ databases">
        <title>Comparative genomics of biotechnologically important yeasts.</title>
        <authorList>
            <consortium name="DOE Joint Genome Institute"/>
            <person name="Riley R."/>
            <person name="Haridas S."/>
            <person name="Wolfe K.H."/>
            <person name="Lopes M.R."/>
            <person name="Hittinger C.T."/>
            <person name="Goker M."/>
            <person name="Salamov A."/>
            <person name="Wisecaver J."/>
            <person name="Long T.M."/>
            <person name="Aerts A.L."/>
            <person name="Barry K."/>
            <person name="Choi C."/>
            <person name="Clum A."/>
            <person name="Coughlan A.Y."/>
            <person name="Deshpande S."/>
            <person name="Douglass A.P."/>
            <person name="Hanson S.J."/>
            <person name="Klenk H.-P."/>
            <person name="Labutti K."/>
            <person name="Lapidus A."/>
            <person name="Lindquist E."/>
            <person name="Lipzen A."/>
            <person name="Meier-Kolthoff J.P."/>
            <person name="Ohm R.A."/>
            <person name="Otillar R.P."/>
            <person name="Pangilinan J."/>
            <person name="Peng Y."/>
            <person name="Rokas A."/>
            <person name="Rosa C.A."/>
            <person name="Scheuner C."/>
            <person name="Sibirny A.A."/>
            <person name="Slot J.C."/>
            <person name="Stielow J.B."/>
            <person name="Sun H."/>
            <person name="Kurtzman C.P."/>
            <person name="Blackwell M."/>
            <person name="Grigoriev I.V."/>
            <person name="Jeffries T.W."/>
        </authorList>
    </citation>
    <scope>NUCLEOTIDE SEQUENCE [LARGE SCALE GENOMIC DNA]</scope>
    <source>
        <strain evidence="14">DSM 1968</strain>
    </source>
</reference>
<evidence type="ECO:0000256" key="8">
    <source>
        <dbReference type="PIRSR" id="PIRSR001529-1"/>
    </source>
</evidence>
<feature type="compositionally biased region" description="Polar residues" evidence="11">
    <location>
        <begin position="112"/>
        <end position="125"/>
    </location>
</feature>
<accession>A0A1D2VJZ6</accession>
<dbReference type="Pfam" id="PF00587">
    <property type="entry name" value="tRNA-synt_2b"/>
    <property type="match status" value="1"/>
</dbReference>
<dbReference type="NCBIfam" id="TIGR00414">
    <property type="entry name" value="serS"/>
    <property type="match status" value="1"/>
</dbReference>
<dbReference type="EC" id="6.1.1.11" evidence="1"/>
<dbReference type="GO" id="GO:0070158">
    <property type="term" value="P:mitochondrial seryl-tRNA aminoacylation"/>
    <property type="evidence" value="ECO:0007669"/>
    <property type="project" value="EnsemblFungi"/>
</dbReference>
<dbReference type="OrthoDB" id="10264585at2759"/>
<dbReference type="InterPro" id="IPR006195">
    <property type="entry name" value="aa-tRNA-synth_II"/>
</dbReference>
<dbReference type="Gene3D" id="1.10.287.40">
    <property type="entry name" value="Serine-tRNA synthetase, tRNA binding domain"/>
    <property type="match status" value="1"/>
</dbReference>
<dbReference type="GeneID" id="30966049"/>
<feature type="binding site" evidence="9">
    <location>
        <begin position="348"/>
        <end position="350"/>
    </location>
    <ligand>
        <name>ATP</name>
        <dbReference type="ChEBI" id="CHEBI:30616"/>
    </ligand>
</feature>
<dbReference type="InterPro" id="IPR042103">
    <property type="entry name" value="SerRS_1_N_sf"/>
</dbReference>
<feature type="binding site" evidence="8">
    <location>
        <position position="371"/>
    </location>
    <ligand>
        <name>L-serine</name>
        <dbReference type="ChEBI" id="CHEBI:33384"/>
    </ligand>
</feature>
<evidence type="ECO:0000256" key="1">
    <source>
        <dbReference type="ARBA" id="ARBA00012840"/>
    </source>
</evidence>
<dbReference type="AlphaFoldDB" id="A0A1D2VJZ6"/>
<keyword evidence="5 13" id="KW-0030">Aminoacyl-tRNA synthetase</keyword>
<dbReference type="PROSITE" id="PS50862">
    <property type="entry name" value="AA_TRNA_LIGASE_II"/>
    <property type="match status" value="1"/>
</dbReference>
<dbReference type="GO" id="GO:0004828">
    <property type="term" value="F:serine-tRNA ligase activity"/>
    <property type="evidence" value="ECO:0007669"/>
    <property type="project" value="UniProtKB-EC"/>
</dbReference>
<dbReference type="PIRSF" id="PIRSF001529">
    <property type="entry name" value="Ser-tRNA-synth_IIa"/>
    <property type="match status" value="1"/>
</dbReference>
<dbReference type="EMBL" id="KV454478">
    <property type="protein sequence ID" value="ODV61909.1"/>
    <property type="molecule type" value="Genomic_DNA"/>
</dbReference>
<dbReference type="InterPro" id="IPR045864">
    <property type="entry name" value="aa-tRNA-synth_II/BPL/LPL"/>
</dbReference>
<evidence type="ECO:0000256" key="9">
    <source>
        <dbReference type="PIRSR" id="PIRSR001529-2"/>
    </source>
</evidence>
<dbReference type="GO" id="GO:0005739">
    <property type="term" value="C:mitochondrion"/>
    <property type="evidence" value="ECO:0007669"/>
    <property type="project" value="EnsemblFungi"/>
</dbReference>
<keyword evidence="3" id="KW-0547">Nucleotide-binding</keyword>
<name>A0A1D2VJZ6_9ASCO</name>
<gene>
    <name evidence="13" type="ORF">ASCRUDRAFT_7373</name>
</gene>
<evidence type="ECO:0000313" key="13">
    <source>
        <dbReference type="EMBL" id="ODV61909.1"/>
    </source>
</evidence>
<sequence length="518" mass="59464">MLRGISRRTCSRGSWTAPVRCWSRWYSTGEGVPESAVPVNFKDTHSLKKTVFDYKSILSNLENHKESVRRRKFALEHDLDLFPIAMSLLKKLREQFRELLVQRAALQKISKTTFQKRNGNSNQENDNGDKLSTESRSNNLFAQLRDIKSECAEIESQIKNLELEIFKISNDLPNLIDPSVGDEQIVDSYINLPSEDAEFFSSLPTTQQQEEYLSSKYSSSNLDHKTIGENFNILDFKTAVKISGTSWYFLINDGALLEQALIQYVTKEARKLNFSFVIPPSIVRSEITNACGFRPRDQNNEQQIYELTNDNLCLTGTAEIPLASLNMNKILEKTQLPKKYVGVSRSYRAEAGARGKDPKGLYRVHEFTKVELFIYSTQENSNTELENLKNFQIKLIEKLGLFSRVLNMPTDDLGAPAYKKYDIEAWMPGRSKWGEITSTSNCTDYQSRRFNIKYNDIDKNGKKISKFAHTLNGTAVAIPRVILALIENNYDKNNNCIWIPEPLREYMDGRDRITPFEE</sequence>
<evidence type="ECO:0000259" key="12">
    <source>
        <dbReference type="PROSITE" id="PS50862"/>
    </source>
</evidence>
<organism evidence="13 14">
    <name type="scientific">Ascoidea rubescens DSM 1968</name>
    <dbReference type="NCBI Taxonomy" id="1344418"/>
    <lineage>
        <taxon>Eukaryota</taxon>
        <taxon>Fungi</taxon>
        <taxon>Dikarya</taxon>
        <taxon>Ascomycota</taxon>
        <taxon>Saccharomycotina</taxon>
        <taxon>Saccharomycetes</taxon>
        <taxon>Ascoideaceae</taxon>
        <taxon>Ascoidea</taxon>
    </lineage>
</organism>
<dbReference type="STRING" id="1344418.A0A1D2VJZ6"/>
<feature type="binding site" evidence="9">
    <location>
        <begin position="435"/>
        <end position="438"/>
    </location>
    <ligand>
        <name>ATP</name>
        <dbReference type="ChEBI" id="CHEBI:30616"/>
    </ligand>
</feature>
<evidence type="ECO:0000256" key="2">
    <source>
        <dbReference type="ARBA" id="ARBA00022598"/>
    </source>
</evidence>
<dbReference type="PRINTS" id="PR00981">
    <property type="entry name" value="TRNASYNTHSER"/>
</dbReference>
<proteinExistence type="predicted"/>
<dbReference type="PANTHER" id="PTHR11778">
    <property type="entry name" value="SERYL-TRNA SYNTHETASE"/>
    <property type="match status" value="1"/>
</dbReference>
<evidence type="ECO:0000256" key="5">
    <source>
        <dbReference type="ARBA" id="ARBA00023146"/>
    </source>
</evidence>
<evidence type="ECO:0000256" key="10">
    <source>
        <dbReference type="SAM" id="Coils"/>
    </source>
</evidence>
<feature type="region of interest" description="Disordered" evidence="11">
    <location>
        <begin position="112"/>
        <end position="135"/>
    </location>
</feature>
<evidence type="ECO:0000256" key="3">
    <source>
        <dbReference type="ARBA" id="ARBA00022741"/>
    </source>
</evidence>
<evidence type="ECO:0000256" key="11">
    <source>
        <dbReference type="SAM" id="MobiDB-lite"/>
    </source>
</evidence>
<feature type="domain" description="Aminoacyl-transfer RNA synthetases class-II family profile" evidence="12">
    <location>
        <begin position="257"/>
        <end position="515"/>
    </location>
</feature>
<evidence type="ECO:0000256" key="7">
    <source>
        <dbReference type="ARBA" id="ARBA00034892"/>
    </source>
</evidence>
<dbReference type="Proteomes" id="UP000095038">
    <property type="component" value="Unassembled WGS sequence"/>
</dbReference>
<dbReference type="InParanoid" id="A0A1D2VJZ6"/>
<dbReference type="FunCoup" id="A0A1D2VJZ6">
    <property type="interactions" value="874"/>
</dbReference>
<dbReference type="RefSeq" id="XP_020048216.1">
    <property type="nucleotide sequence ID" value="XM_020192413.1"/>
</dbReference>
<keyword evidence="14" id="KW-1185">Reference proteome</keyword>
<dbReference type="InterPro" id="IPR002317">
    <property type="entry name" value="Ser-tRNA-ligase_type_1"/>
</dbReference>
<feature type="site" description="Important for serine binding" evidence="8">
    <location>
        <position position="474"/>
    </location>
</feature>
<evidence type="ECO:0000256" key="6">
    <source>
        <dbReference type="ARBA" id="ARBA00031113"/>
    </source>
</evidence>
<protein>
    <recommendedName>
        <fullName evidence="1">serine--tRNA ligase</fullName>
        <ecNumber evidence="1">6.1.1.11</ecNumber>
    </recommendedName>
    <alternativeName>
        <fullName evidence="6">Seryl-tRNA synthetase</fullName>
    </alternativeName>
    <alternativeName>
        <fullName evidence="7">Seryl-tRNA(Ser) synthetase</fullName>
    </alternativeName>
</protein>
<feature type="binding site" evidence="8">
    <location>
        <position position="348"/>
    </location>
    <ligand>
        <name>L-serine</name>
        <dbReference type="ChEBI" id="CHEBI:33384"/>
    </ligand>
</feature>
<dbReference type="Gene3D" id="3.30.930.10">
    <property type="entry name" value="Bira Bifunctional Protein, Domain 2"/>
    <property type="match status" value="1"/>
</dbReference>
<dbReference type="InterPro" id="IPR002314">
    <property type="entry name" value="aa-tRNA-synt_IIb"/>
</dbReference>
<dbReference type="InterPro" id="IPR010978">
    <property type="entry name" value="tRNA-bd_arm"/>
</dbReference>
<dbReference type="SUPFAM" id="SSF46589">
    <property type="entry name" value="tRNA-binding arm"/>
    <property type="match status" value="1"/>
</dbReference>
<keyword evidence="2" id="KW-0436">Ligase</keyword>
<evidence type="ECO:0000313" key="14">
    <source>
        <dbReference type="Proteomes" id="UP000095038"/>
    </source>
</evidence>
<feature type="binding site" evidence="8">
    <location>
        <position position="472"/>
    </location>
    <ligand>
        <name>L-serine</name>
        <dbReference type="ChEBI" id="CHEBI:33384"/>
    </ligand>
</feature>
<feature type="coiled-coil region" evidence="10">
    <location>
        <begin position="58"/>
        <end position="109"/>
    </location>
</feature>
<feature type="binding site" evidence="9">
    <location>
        <begin position="364"/>
        <end position="367"/>
    </location>
    <ligand>
        <name>ATP</name>
        <dbReference type="ChEBI" id="CHEBI:30616"/>
    </ligand>
</feature>
<feature type="binding site" evidence="8">
    <location>
        <position position="317"/>
    </location>
    <ligand>
        <name>L-serine</name>
        <dbReference type="ChEBI" id="CHEBI:33384"/>
    </ligand>
</feature>
<keyword evidence="10" id="KW-0175">Coiled coil</keyword>
<evidence type="ECO:0000256" key="4">
    <source>
        <dbReference type="ARBA" id="ARBA00022840"/>
    </source>
</evidence>
<keyword evidence="4 9" id="KW-0067">ATP-binding</keyword>
<dbReference type="SUPFAM" id="SSF55681">
    <property type="entry name" value="Class II aaRS and biotin synthetases"/>
    <property type="match status" value="1"/>
</dbReference>
<dbReference type="GO" id="GO:0005524">
    <property type="term" value="F:ATP binding"/>
    <property type="evidence" value="ECO:0007669"/>
    <property type="project" value="UniProtKB-KW"/>
</dbReference>
<feature type="coiled-coil region" evidence="10">
    <location>
        <begin position="137"/>
        <end position="171"/>
    </location>
</feature>